<dbReference type="HOGENOM" id="CLU_042344_1_0_1"/>
<gene>
    <name evidence="7" type="ORF">GLAREA_10476</name>
</gene>
<evidence type="ECO:0000259" key="5">
    <source>
        <dbReference type="Pfam" id="PF03807"/>
    </source>
</evidence>
<feature type="binding site" evidence="4">
    <location>
        <begin position="12"/>
        <end position="17"/>
    </location>
    <ligand>
        <name>NADP(+)</name>
        <dbReference type="ChEBI" id="CHEBI:58349"/>
    </ligand>
</feature>
<dbReference type="AlphaFoldDB" id="S3DS68"/>
<dbReference type="GO" id="GO:0004735">
    <property type="term" value="F:pyrroline-5-carboxylate reductase activity"/>
    <property type="evidence" value="ECO:0007669"/>
    <property type="project" value="InterPro"/>
</dbReference>
<dbReference type="InterPro" id="IPR008927">
    <property type="entry name" value="6-PGluconate_DH-like_C_sf"/>
</dbReference>
<dbReference type="KEGG" id="glz:GLAREA_10476"/>
<proteinExistence type="inferred from homology"/>
<feature type="domain" description="Pyrroline-5-carboxylate reductase catalytic N-terminal" evidence="5">
    <location>
        <begin position="9"/>
        <end position="118"/>
    </location>
</feature>
<keyword evidence="2 4" id="KW-0521">NADP</keyword>
<feature type="binding site" evidence="4">
    <location>
        <position position="75"/>
    </location>
    <ligand>
        <name>NADPH</name>
        <dbReference type="ChEBI" id="CHEBI:57783"/>
    </ligand>
</feature>
<reference evidence="7 8" key="1">
    <citation type="journal article" date="2013" name="BMC Genomics">
        <title>Genomics-driven discovery of the pneumocandin biosynthetic gene cluster in the fungus Glarea lozoyensis.</title>
        <authorList>
            <person name="Chen L."/>
            <person name="Yue Q."/>
            <person name="Zhang X."/>
            <person name="Xiang M."/>
            <person name="Wang C."/>
            <person name="Li S."/>
            <person name="Che Y."/>
            <person name="Ortiz-Lopez F.J."/>
            <person name="Bills G.F."/>
            <person name="Liu X."/>
            <person name="An Z."/>
        </authorList>
    </citation>
    <scope>NUCLEOTIDE SEQUENCE [LARGE SCALE GENOMIC DNA]</scope>
    <source>
        <strain evidence="8">ATCC 20868 / MF5171</strain>
    </source>
</reference>
<dbReference type="OrthoDB" id="10263291at2759"/>
<dbReference type="STRING" id="1116229.S3DS68"/>
<dbReference type="InterPro" id="IPR036291">
    <property type="entry name" value="NAD(P)-bd_dom_sf"/>
</dbReference>
<evidence type="ECO:0000256" key="2">
    <source>
        <dbReference type="ARBA" id="ARBA00022857"/>
    </source>
</evidence>
<organism evidence="7 8">
    <name type="scientific">Glarea lozoyensis (strain ATCC 20868 / MF5171)</name>
    <dbReference type="NCBI Taxonomy" id="1116229"/>
    <lineage>
        <taxon>Eukaryota</taxon>
        <taxon>Fungi</taxon>
        <taxon>Dikarya</taxon>
        <taxon>Ascomycota</taxon>
        <taxon>Pezizomycotina</taxon>
        <taxon>Leotiomycetes</taxon>
        <taxon>Helotiales</taxon>
        <taxon>Helotiaceae</taxon>
        <taxon>Glarea</taxon>
    </lineage>
</organism>
<dbReference type="PIRSF" id="PIRSF000193">
    <property type="entry name" value="Pyrrol-5-carb_rd"/>
    <property type="match status" value="1"/>
</dbReference>
<dbReference type="PANTHER" id="PTHR11645">
    <property type="entry name" value="PYRROLINE-5-CARBOXYLATE REDUCTASE"/>
    <property type="match status" value="1"/>
</dbReference>
<dbReference type="HAMAP" id="MF_01925">
    <property type="entry name" value="P5C_reductase"/>
    <property type="match status" value="1"/>
</dbReference>
<evidence type="ECO:0000313" key="8">
    <source>
        <dbReference type="Proteomes" id="UP000016922"/>
    </source>
</evidence>
<evidence type="ECO:0000256" key="3">
    <source>
        <dbReference type="ARBA" id="ARBA00023002"/>
    </source>
</evidence>
<evidence type="ECO:0000259" key="6">
    <source>
        <dbReference type="Pfam" id="PF14748"/>
    </source>
</evidence>
<evidence type="ECO:0000256" key="1">
    <source>
        <dbReference type="ARBA" id="ARBA00005525"/>
    </source>
</evidence>
<evidence type="ECO:0000256" key="4">
    <source>
        <dbReference type="PIRSR" id="PIRSR000193-1"/>
    </source>
</evidence>
<dbReference type="FunFam" id="1.10.3730.10:FF:000001">
    <property type="entry name" value="Pyrroline-5-carboxylate reductase"/>
    <property type="match status" value="1"/>
</dbReference>
<dbReference type="Pfam" id="PF03807">
    <property type="entry name" value="F420_oxidored"/>
    <property type="match status" value="1"/>
</dbReference>
<dbReference type="InterPro" id="IPR000304">
    <property type="entry name" value="Pyrroline-COOH_reductase"/>
</dbReference>
<sequence length="293" mass="31520">MAPRTGQTLAIIGCGTMGSAILAGVMESCVLSKAAGEEPRISKFIATVNSRGSADALRQRFAKYKGWLQVLEKDNISGMKEADIVMLACKPYMAETVLSQDGVFELLKGKLVISVLVGSPVEKLEKIIYGKNSPPTEKEIFLKRVMLNIAAEYGESMSVIEETSFSEEMEEVSDWMFLQVGKIAPVAPNLFDIGGLIAGASSAYLSLAFDGILDGAVSEGLKRADAKKMLTQSLISLAKLLENGEHPAVLREKYSSPKGTTIAGLLSLEEDRVRYAFSKAIITGSKRSQAIGQ</sequence>
<dbReference type="eggNOG" id="KOG3124">
    <property type="taxonomic scope" value="Eukaryota"/>
</dbReference>
<dbReference type="GO" id="GO:0055129">
    <property type="term" value="P:L-proline biosynthetic process"/>
    <property type="evidence" value="ECO:0007669"/>
    <property type="project" value="TreeGrafter"/>
</dbReference>
<protein>
    <submittedName>
        <fullName evidence="7">6-phosphogluconate dehydrogenase C-terminal</fullName>
    </submittedName>
</protein>
<comment type="similarity">
    <text evidence="1">Belongs to the pyrroline-5-carboxylate reductase family.</text>
</comment>
<dbReference type="PANTHER" id="PTHR11645:SF65">
    <property type="entry name" value="HYPOTHETICAL PYRROLINE-5-CARBOXYLATE REDUCTASE (EUROFUNG)"/>
    <property type="match status" value="1"/>
</dbReference>
<keyword evidence="3" id="KW-0560">Oxidoreductase</keyword>
<dbReference type="Gene3D" id="3.40.50.720">
    <property type="entry name" value="NAD(P)-binding Rossmann-like Domain"/>
    <property type="match status" value="1"/>
</dbReference>
<feature type="domain" description="Pyrroline-5-carboxylate reductase dimerisation" evidence="6">
    <location>
        <begin position="189"/>
        <end position="289"/>
    </location>
</feature>
<dbReference type="Gene3D" id="1.10.3730.10">
    <property type="entry name" value="ProC C-terminal domain-like"/>
    <property type="match status" value="1"/>
</dbReference>
<dbReference type="OMA" id="SIVRYIF"/>
<dbReference type="GeneID" id="19469522"/>
<dbReference type="InterPro" id="IPR028939">
    <property type="entry name" value="P5C_Rdtase_cat_N"/>
</dbReference>
<feature type="binding site" evidence="4">
    <location>
        <begin position="88"/>
        <end position="91"/>
    </location>
    <ligand>
        <name>NADP(+)</name>
        <dbReference type="ChEBI" id="CHEBI:58349"/>
    </ligand>
</feature>
<evidence type="ECO:0000313" key="7">
    <source>
        <dbReference type="EMBL" id="EPE34781.1"/>
    </source>
</evidence>
<dbReference type="SUPFAM" id="SSF48179">
    <property type="entry name" value="6-phosphogluconate dehydrogenase C-terminal domain-like"/>
    <property type="match status" value="1"/>
</dbReference>
<dbReference type="RefSeq" id="XP_008077768.1">
    <property type="nucleotide sequence ID" value="XM_008079577.1"/>
</dbReference>
<dbReference type="SUPFAM" id="SSF51735">
    <property type="entry name" value="NAD(P)-binding Rossmann-fold domains"/>
    <property type="match status" value="1"/>
</dbReference>
<accession>S3DS68</accession>
<keyword evidence="8" id="KW-1185">Reference proteome</keyword>
<dbReference type="EMBL" id="KE145355">
    <property type="protein sequence ID" value="EPE34781.1"/>
    <property type="molecule type" value="Genomic_DNA"/>
</dbReference>
<dbReference type="Proteomes" id="UP000016922">
    <property type="component" value="Unassembled WGS sequence"/>
</dbReference>
<name>S3DS68_GLAL2</name>
<dbReference type="Pfam" id="PF14748">
    <property type="entry name" value="P5CR_dimer"/>
    <property type="match status" value="1"/>
</dbReference>
<dbReference type="InterPro" id="IPR029036">
    <property type="entry name" value="P5CR_dimer"/>
</dbReference>